<dbReference type="InterPro" id="IPR036291">
    <property type="entry name" value="NAD(P)-bd_dom_sf"/>
</dbReference>
<evidence type="ECO:0000256" key="1">
    <source>
        <dbReference type="ARBA" id="ARBA00006484"/>
    </source>
</evidence>
<dbReference type="PROSITE" id="PS00061">
    <property type="entry name" value="ADH_SHORT"/>
    <property type="match status" value="1"/>
</dbReference>
<organism evidence="4 5">
    <name type="scientific">Deinococcus xinjiangensis</name>
    <dbReference type="NCBI Taxonomy" id="457454"/>
    <lineage>
        <taxon>Bacteria</taxon>
        <taxon>Thermotogati</taxon>
        <taxon>Deinococcota</taxon>
        <taxon>Deinococci</taxon>
        <taxon>Deinococcales</taxon>
        <taxon>Deinococcaceae</taxon>
        <taxon>Deinococcus</taxon>
    </lineage>
</organism>
<dbReference type="Proteomes" id="UP001458946">
    <property type="component" value="Unassembled WGS sequence"/>
</dbReference>
<evidence type="ECO:0000313" key="4">
    <source>
        <dbReference type="EMBL" id="GAA5503250.1"/>
    </source>
</evidence>
<feature type="domain" description="Ketoreductase" evidence="3">
    <location>
        <begin position="9"/>
        <end position="192"/>
    </location>
</feature>
<dbReference type="RefSeq" id="WP_353543222.1">
    <property type="nucleotide sequence ID" value="NZ_BAABRN010000043.1"/>
</dbReference>
<dbReference type="EMBL" id="BAABRN010000043">
    <property type="protein sequence ID" value="GAA5503250.1"/>
    <property type="molecule type" value="Genomic_DNA"/>
</dbReference>
<evidence type="ECO:0000256" key="2">
    <source>
        <dbReference type="ARBA" id="ARBA00023002"/>
    </source>
</evidence>
<dbReference type="SUPFAM" id="SSF51735">
    <property type="entry name" value="NAD(P)-binding Rossmann-fold domains"/>
    <property type="match status" value="1"/>
</dbReference>
<name>A0ABP9VDD8_9DEIO</name>
<dbReference type="InterPro" id="IPR002347">
    <property type="entry name" value="SDR_fam"/>
</dbReference>
<dbReference type="PANTHER" id="PTHR44196">
    <property type="entry name" value="DEHYDROGENASE/REDUCTASE SDR FAMILY MEMBER 7B"/>
    <property type="match status" value="1"/>
</dbReference>
<dbReference type="Pfam" id="PF00106">
    <property type="entry name" value="adh_short"/>
    <property type="match status" value="1"/>
</dbReference>
<comment type="caution">
    <text evidence="4">The sequence shown here is derived from an EMBL/GenBank/DDBJ whole genome shotgun (WGS) entry which is preliminary data.</text>
</comment>
<sequence length="233" mass="24170">MTSAHSSRPVTLITGAAGGIGSELARTLAPTHDLILSGRGGAALAALCAELSATPLELDLLRPDTFAQAVAPLARVSNVVHNAGMVELGAVAEQTHEVWTRTLALNTVAPAELTRLLLPKLRAERGQVIFVNSGAGLVAGAGWASYAASKFALRALADALRAEEAQHGVRVGTVYPSRTATAMQQKVRAQEGGEYSPEHYIEPSSVAAAVAFMLAAPPDAQLTDVTVRAGYRA</sequence>
<accession>A0ABP9VDD8</accession>
<dbReference type="SMART" id="SM00822">
    <property type="entry name" value="PKS_KR"/>
    <property type="match status" value="1"/>
</dbReference>
<proteinExistence type="inferred from homology"/>
<protein>
    <submittedName>
        <fullName evidence="4">Ribitol 2-dehydrogenase</fullName>
    </submittedName>
</protein>
<evidence type="ECO:0000259" key="3">
    <source>
        <dbReference type="SMART" id="SM00822"/>
    </source>
</evidence>
<dbReference type="Gene3D" id="3.40.50.720">
    <property type="entry name" value="NAD(P)-binding Rossmann-like Domain"/>
    <property type="match status" value="1"/>
</dbReference>
<reference evidence="4 5" key="1">
    <citation type="submission" date="2024-02" db="EMBL/GenBank/DDBJ databases">
        <title>Deinococcus xinjiangensis NBRC 107630.</title>
        <authorList>
            <person name="Ichikawa N."/>
            <person name="Katano-Makiyama Y."/>
            <person name="Hidaka K."/>
        </authorList>
    </citation>
    <scope>NUCLEOTIDE SEQUENCE [LARGE SCALE GENOMIC DNA]</scope>
    <source>
        <strain evidence="4 5">NBRC 107630</strain>
    </source>
</reference>
<dbReference type="NCBIfam" id="NF006073">
    <property type="entry name" value="PRK08219.1"/>
    <property type="match status" value="1"/>
</dbReference>
<dbReference type="InterPro" id="IPR020904">
    <property type="entry name" value="Sc_DH/Rdtase_CS"/>
</dbReference>
<gene>
    <name evidence="4" type="primary">rbtD</name>
    <name evidence="4" type="ORF">Dxin01_03005</name>
</gene>
<keyword evidence="2" id="KW-0560">Oxidoreductase</keyword>
<dbReference type="PRINTS" id="PR00081">
    <property type="entry name" value="GDHRDH"/>
</dbReference>
<dbReference type="PANTHER" id="PTHR44196:SF1">
    <property type="entry name" value="DEHYDROGENASE_REDUCTASE SDR FAMILY MEMBER 7B"/>
    <property type="match status" value="1"/>
</dbReference>
<evidence type="ECO:0000313" key="5">
    <source>
        <dbReference type="Proteomes" id="UP001458946"/>
    </source>
</evidence>
<dbReference type="InterPro" id="IPR057326">
    <property type="entry name" value="KR_dom"/>
</dbReference>
<comment type="similarity">
    <text evidence="1">Belongs to the short-chain dehydrogenases/reductases (SDR) family.</text>
</comment>
<keyword evidence="5" id="KW-1185">Reference proteome</keyword>